<feature type="domain" description="Chitin-binding type-1" evidence="7">
    <location>
        <begin position="42"/>
        <end position="84"/>
    </location>
</feature>
<evidence type="ECO:0000256" key="6">
    <source>
        <dbReference type="SAM" id="MobiDB-lite"/>
    </source>
</evidence>
<dbReference type="PANTHER" id="PTHR47849:SF13">
    <property type="entry name" value="AGGLUTININ ISOLECTIN 1"/>
    <property type="match status" value="1"/>
</dbReference>
<dbReference type="Pfam" id="PF00187">
    <property type="entry name" value="Chitin_bind_1"/>
    <property type="match status" value="2"/>
</dbReference>
<dbReference type="SMART" id="SM00270">
    <property type="entry name" value="ChtBD1"/>
    <property type="match status" value="2"/>
</dbReference>
<feature type="domain" description="Chitin-binding type-1" evidence="7">
    <location>
        <begin position="1"/>
        <end position="41"/>
    </location>
</feature>
<keyword evidence="3 5" id="KW-1015">Disulfide bond</keyword>
<evidence type="ECO:0000259" key="7">
    <source>
        <dbReference type="PROSITE" id="PS50941"/>
    </source>
</evidence>
<dbReference type="Gene3D" id="3.30.60.10">
    <property type="entry name" value="Endochitinase-like"/>
    <property type="match status" value="2"/>
</dbReference>
<dbReference type="InterPro" id="IPR036861">
    <property type="entry name" value="Endochitinase-like_sf"/>
</dbReference>
<comment type="caution">
    <text evidence="5">Lacks conserved residue(s) required for the propagation of feature annotation.</text>
</comment>
<dbReference type="InterPro" id="IPR018371">
    <property type="entry name" value="Chitin-binding_1_CS"/>
</dbReference>
<dbReference type="GO" id="GO:0030246">
    <property type="term" value="F:carbohydrate binding"/>
    <property type="evidence" value="ECO:0007669"/>
    <property type="project" value="UniProtKB-KW"/>
</dbReference>
<dbReference type="CDD" id="cd00035">
    <property type="entry name" value="ChtBD1"/>
    <property type="match status" value="2"/>
</dbReference>
<sequence>MCGSKNNGRPCPGNLCCGRGGICGISQVHCGDGCESGPCHASVRCGSQAGGKLCASNLCCSHDGHCGMGVEYCGHGCQGGACHPPPAPAPALPAPTPPASQVAANAATPAPALPAPRPVPPSTQVAPANTAAPAPSQQRDDLSKEDHQGCIRRVDDTAVPGSCLCYRMCAHKGGGDNKAGLIDAQSQTCFVDCVLSDGGWVLCPAAAAAAAAPEPELVPKKTVRLPVMRPEESMGKNRNGLDELLYVELEFESEFPGEVSAMVWLNTPEGEDRELDSTHDEPRFVGSLVVSKHNRAPPYRVNGFFYIAANVDAIGAHDDEEVVVSLVLTPGDDTARRRWSEVVDVLAVHGAMIKARPL</sequence>
<feature type="disulfide bond" evidence="5">
    <location>
        <begin position="45"/>
        <end position="60"/>
    </location>
</feature>
<feature type="disulfide bond" evidence="5">
    <location>
        <begin position="11"/>
        <end position="23"/>
    </location>
</feature>
<evidence type="ECO:0000256" key="1">
    <source>
        <dbReference type="ARBA" id="ARBA00022669"/>
    </source>
</evidence>
<feature type="compositionally biased region" description="Pro residues" evidence="6">
    <location>
        <begin position="111"/>
        <end position="121"/>
    </location>
</feature>
<evidence type="ECO:0000256" key="3">
    <source>
        <dbReference type="ARBA" id="ARBA00023157"/>
    </source>
</evidence>
<reference evidence="8" key="1">
    <citation type="submission" date="2023-07" db="EMBL/GenBank/DDBJ databases">
        <title>A chromosome-level genome assembly of Lolium multiflorum.</title>
        <authorList>
            <person name="Chen Y."/>
            <person name="Copetti D."/>
            <person name="Kolliker R."/>
            <person name="Studer B."/>
        </authorList>
    </citation>
    <scope>NUCLEOTIDE SEQUENCE</scope>
    <source>
        <strain evidence="8">02402/16</strain>
        <tissue evidence="8">Leaf</tissue>
    </source>
</reference>
<dbReference type="AlphaFoldDB" id="A0AAD8T782"/>
<proteinExistence type="predicted"/>
<feature type="disulfide bond" evidence="5">
    <location>
        <begin position="59"/>
        <end position="73"/>
    </location>
</feature>
<protein>
    <recommendedName>
        <fullName evidence="7">Chitin-binding type-1 domain-containing protein</fullName>
    </recommendedName>
</protein>
<comment type="caution">
    <text evidence="8">The sequence shown here is derived from an EMBL/GenBank/DDBJ whole genome shotgun (WGS) entry which is preliminary data.</text>
</comment>
<feature type="region of interest" description="Disordered" evidence="6">
    <location>
        <begin position="92"/>
        <end position="146"/>
    </location>
</feature>
<keyword evidence="1 5" id="KW-0147">Chitin-binding</keyword>
<dbReference type="Pfam" id="PF12143">
    <property type="entry name" value="PPO1_KFDV"/>
    <property type="match status" value="1"/>
</dbReference>
<dbReference type="InterPro" id="IPR022740">
    <property type="entry name" value="Polyphenol_oxidase_C"/>
</dbReference>
<feature type="disulfide bond" evidence="5">
    <location>
        <begin position="54"/>
        <end position="66"/>
    </location>
</feature>
<gene>
    <name evidence="8" type="ORF">QYE76_038029</name>
</gene>
<keyword evidence="9" id="KW-1185">Reference proteome</keyword>
<dbReference type="PROSITE" id="PS50941">
    <property type="entry name" value="CHIT_BIND_I_2"/>
    <property type="match status" value="2"/>
</dbReference>
<evidence type="ECO:0000256" key="4">
    <source>
        <dbReference type="ARBA" id="ARBA00023283"/>
    </source>
</evidence>
<feature type="compositionally biased region" description="Low complexity" evidence="6">
    <location>
        <begin position="99"/>
        <end position="110"/>
    </location>
</feature>
<name>A0AAD8T782_LOLMU</name>
<dbReference type="EMBL" id="JAUUTY010000002">
    <property type="protein sequence ID" value="KAK1677181.1"/>
    <property type="molecule type" value="Genomic_DNA"/>
</dbReference>
<evidence type="ECO:0000256" key="5">
    <source>
        <dbReference type="PROSITE-ProRule" id="PRU00261"/>
    </source>
</evidence>
<accession>A0AAD8T782</accession>
<dbReference type="InterPro" id="IPR001002">
    <property type="entry name" value="Chitin-bd_1"/>
</dbReference>
<dbReference type="SUPFAM" id="SSF57016">
    <property type="entry name" value="Plant lectins/antimicrobial peptides"/>
    <property type="match status" value="2"/>
</dbReference>
<evidence type="ECO:0000313" key="9">
    <source>
        <dbReference type="Proteomes" id="UP001231189"/>
    </source>
</evidence>
<feature type="disulfide bond" evidence="5">
    <location>
        <begin position="2"/>
        <end position="17"/>
    </location>
</feature>
<dbReference type="GO" id="GO:0004097">
    <property type="term" value="F:catechol oxidase activity"/>
    <property type="evidence" value="ECO:0007669"/>
    <property type="project" value="InterPro"/>
</dbReference>
<dbReference type="GO" id="GO:0008061">
    <property type="term" value="F:chitin binding"/>
    <property type="evidence" value="ECO:0007669"/>
    <property type="project" value="UniProtKB-UniRule"/>
</dbReference>
<feature type="disulfide bond" evidence="5">
    <location>
        <begin position="16"/>
        <end position="30"/>
    </location>
</feature>
<dbReference type="Proteomes" id="UP001231189">
    <property type="component" value="Unassembled WGS sequence"/>
</dbReference>
<dbReference type="PROSITE" id="PS00026">
    <property type="entry name" value="CHIT_BIND_I_1"/>
    <property type="match status" value="1"/>
</dbReference>
<dbReference type="PANTHER" id="PTHR47849">
    <property type="entry name" value="CHITIN-BINDING LECTIN 1"/>
    <property type="match status" value="1"/>
</dbReference>
<evidence type="ECO:0000313" key="8">
    <source>
        <dbReference type="EMBL" id="KAK1677181.1"/>
    </source>
</evidence>
<keyword evidence="2" id="KW-0430">Lectin</keyword>
<organism evidence="8 9">
    <name type="scientific">Lolium multiflorum</name>
    <name type="common">Italian ryegrass</name>
    <name type="synonym">Lolium perenne subsp. multiflorum</name>
    <dbReference type="NCBI Taxonomy" id="4521"/>
    <lineage>
        <taxon>Eukaryota</taxon>
        <taxon>Viridiplantae</taxon>
        <taxon>Streptophyta</taxon>
        <taxon>Embryophyta</taxon>
        <taxon>Tracheophyta</taxon>
        <taxon>Spermatophyta</taxon>
        <taxon>Magnoliopsida</taxon>
        <taxon>Liliopsida</taxon>
        <taxon>Poales</taxon>
        <taxon>Poaceae</taxon>
        <taxon>BOP clade</taxon>
        <taxon>Pooideae</taxon>
        <taxon>Poodae</taxon>
        <taxon>Poeae</taxon>
        <taxon>Poeae Chloroplast Group 2 (Poeae type)</taxon>
        <taxon>Loliodinae</taxon>
        <taxon>Loliinae</taxon>
        <taxon>Lolium</taxon>
    </lineage>
</organism>
<keyword evidence="4" id="KW-0873">Pyrrolidone carboxylic acid</keyword>
<evidence type="ECO:0000256" key="2">
    <source>
        <dbReference type="ARBA" id="ARBA00022734"/>
    </source>
</evidence>